<name>A0ABV6F086_9MICC</name>
<proteinExistence type="predicted"/>
<reference evidence="1 2" key="1">
    <citation type="submission" date="2024-09" db="EMBL/GenBank/DDBJ databases">
        <authorList>
            <person name="Sun Q."/>
            <person name="Mori K."/>
        </authorList>
    </citation>
    <scope>NUCLEOTIDE SEQUENCE [LARGE SCALE GENOMIC DNA]</scope>
    <source>
        <strain evidence="1 2">CCM 7609</strain>
    </source>
</reference>
<evidence type="ECO:0000313" key="2">
    <source>
        <dbReference type="Proteomes" id="UP001589766"/>
    </source>
</evidence>
<accession>A0ABV6F086</accession>
<keyword evidence="2" id="KW-1185">Reference proteome</keyword>
<organism evidence="1 2">
    <name type="scientific">Citricoccus parietis</name>
    <dbReference type="NCBI Taxonomy" id="592307"/>
    <lineage>
        <taxon>Bacteria</taxon>
        <taxon>Bacillati</taxon>
        <taxon>Actinomycetota</taxon>
        <taxon>Actinomycetes</taxon>
        <taxon>Micrococcales</taxon>
        <taxon>Micrococcaceae</taxon>
        <taxon>Citricoccus</taxon>
    </lineage>
</organism>
<gene>
    <name evidence="1" type="ORF">ACFFIO_00205</name>
</gene>
<evidence type="ECO:0000313" key="1">
    <source>
        <dbReference type="EMBL" id="MFC0246926.1"/>
    </source>
</evidence>
<dbReference type="EMBL" id="JBHLWH010000001">
    <property type="protein sequence ID" value="MFC0246926.1"/>
    <property type="molecule type" value="Genomic_DNA"/>
</dbReference>
<dbReference type="Proteomes" id="UP001589766">
    <property type="component" value="Unassembled WGS sequence"/>
</dbReference>
<protein>
    <submittedName>
        <fullName evidence="1">Uncharacterized protein</fullName>
    </submittedName>
</protein>
<comment type="caution">
    <text evidence="1">The sequence shown here is derived from an EMBL/GenBank/DDBJ whole genome shotgun (WGS) entry which is preliminary data.</text>
</comment>
<sequence length="57" mass="6495">MQVKTPLPAGQAYILGFSTGQAYRDGIALRDYERASKIRIRHGMPQTLRDRPSGRHR</sequence>
<dbReference type="RefSeq" id="WP_378039721.1">
    <property type="nucleotide sequence ID" value="NZ_JBHLWH010000001.1"/>
</dbReference>